<accession>A0A4Q9Q3B9</accession>
<gene>
    <name evidence="1" type="ORF">BD310DRAFT_175588</name>
</gene>
<sequence>MGRIPHFHIAQLPVFQPFSRLLLSFPGIRQLSCGKVSVQKKVPDLGPGQARTDASRSLQLTELVLGGGVDVTVVTALLQWTRITLRRLEIRPEWLVPLPEDGAQSDESDEITASPQVKTRVHAEYRHSVVCLLSQCTYASGRQLPLNSFPFLGTNVPGTNSSQTSSPLSCSSKVTI</sequence>
<proteinExistence type="predicted"/>
<dbReference type="Proteomes" id="UP000292082">
    <property type="component" value="Unassembled WGS sequence"/>
</dbReference>
<name>A0A4Q9Q3B9_9APHY</name>
<protein>
    <submittedName>
        <fullName evidence="1">Uncharacterized protein</fullName>
    </submittedName>
</protein>
<dbReference type="EMBL" id="ML145097">
    <property type="protein sequence ID" value="TBU61649.1"/>
    <property type="molecule type" value="Genomic_DNA"/>
</dbReference>
<organism evidence="1 2">
    <name type="scientific">Dichomitus squalens</name>
    <dbReference type="NCBI Taxonomy" id="114155"/>
    <lineage>
        <taxon>Eukaryota</taxon>
        <taxon>Fungi</taxon>
        <taxon>Dikarya</taxon>
        <taxon>Basidiomycota</taxon>
        <taxon>Agaricomycotina</taxon>
        <taxon>Agaricomycetes</taxon>
        <taxon>Polyporales</taxon>
        <taxon>Polyporaceae</taxon>
        <taxon>Dichomitus</taxon>
    </lineage>
</organism>
<dbReference type="AlphaFoldDB" id="A0A4Q9Q3B9"/>
<evidence type="ECO:0000313" key="1">
    <source>
        <dbReference type="EMBL" id="TBU61649.1"/>
    </source>
</evidence>
<keyword evidence="2" id="KW-1185">Reference proteome</keyword>
<reference evidence="1 2" key="1">
    <citation type="submission" date="2019-01" db="EMBL/GenBank/DDBJ databases">
        <title>Draft genome sequences of three monokaryotic isolates of the white-rot basidiomycete fungus Dichomitus squalens.</title>
        <authorList>
            <consortium name="DOE Joint Genome Institute"/>
            <person name="Lopez S.C."/>
            <person name="Andreopoulos B."/>
            <person name="Pangilinan J."/>
            <person name="Lipzen A."/>
            <person name="Riley R."/>
            <person name="Ahrendt S."/>
            <person name="Ng V."/>
            <person name="Barry K."/>
            <person name="Daum C."/>
            <person name="Grigoriev I.V."/>
            <person name="Hilden K.S."/>
            <person name="Makela M.R."/>
            <person name="de Vries R.P."/>
        </authorList>
    </citation>
    <scope>NUCLEOTIDE SEQUENCE [LARGE SCALE GENOMIC DNA]</scope>
    <source>
        <strain evidence="1 2">CBS 464.89</strain>
    </source>
</reference>
<evidence type="ECO:0000313" key="2">
    <source>
        <dbReference type="Proteomes" id="UP000292082"/>
    </source>
</evidence>